<feature type="region of interest" description="Disordered" evidence="1">
    <location>
        <begin position="21"/>
        <end position="75"/>
    </location>
</feature>
<gene>
    <name evidence="3" type="ORF">DNX69_20185</name>
</gene>
<dbReference type="OrthoDB" id="8241354at2"/>
<sequence>MKPVMIAVAILTLSGGVAFAQSGSGGASTTSPGSATSPGVSSGSGMRQAPIGHLQPRRSDTPPERTIDQIDPQDAALDRKIKSICRGC</sequence>
<evidence type="ECO:0000256" key="1">
    <source>
        <dbReference type="SAM" id="MobiDB-lite"/>
    </source>
</evidence>
<protein>
    <submittedName>
        <fullName evidence="3">Uncharacterized protein</fullName>
    </submittedName>
</protein>
<feature type="compositionally biased region" description="Basic and acidic residues" evidence="1">
    <location>
        <begin position="57"/>
        <end position="68"/>
    </location>
</feature>
<name>A0A323UCX2_RHOPL</name>
<comment type="caution">
    <text evidence="3">The sequence shown here is derived from an EMBL/GenBank/DDBJ whole genome shotgun (WGS) entry which is preliminary data.</text>
</comment>
<dbReference type="EMBL" id="QKQS01000025">
    <property type="protein sequence ID" value="PZA10139.1"/>
    <property type="molecule type" value="Genomic_DNA"/>
</dbReference>
<dbReference type="RefSeq" id="WP_110787793.1">
    <property type="nucleotide sequence ID" value="NZ_QKQS01000025.1"/>
</dbReference>
<accession>A0A323UCX2</accession>
<evidence type="ECO:0000313" key="4">
    <source>
        <dbReference type="Proteomes" id="UP000248134"/>
    </source>
</evidence>
<keyword evidence="2" id="KW-0732">Signal</keyword>
<evidence type="ECO:0000313" key="3">
    <source>
        <dbReference type="EMBL" id="PZA10139.1"/>
    </source>
</evidence>
<feature type="chain" id="PRO_5016399779" evidence="2">
    <location>
        <begin position="21"/>
        <end position="88"/>
    </location>
</feature>
<dbReference type="Proteomes" id="UP000248134">
    <property type="component" value="Unassembled WGS sequence"/>
</dbReference>
<feature type="compositionally biased region" description="Low complexity" evidence="1">
    <location>
        <begin position="21"/>
        <end position="45"/>
    </location>
</feature>
<proteinExistence type="predicted"/>
<organism evidence="3 4">
    <name type="scientific">Rhodopseudomonas palustris</name>
    <dbReference type="NCBI Taxonomy" id="1076"/>
    <lineage>
        <taxon>Bacteria</taxon>
        <taxon>Pseudomonadati</taxon>
        <taxon>Pseudomonadota</taxon>
        <taxon>Alphaproteobacteria</taxon>
        <taxon>Hyphomicrobiales</taxon>
        <taxon>Nitrobacteraceae</taxon>
        <taxon>Rhodopseudomonas</taxon>
    </lineage>
</organism>
<reference evidence="3 4" key="1">
    <citation type="submission" date="2018-06" db="EMBL/GenBank/DDBJ databases">
        <title>Draft Whole-Genome Sequence of the purple photosynthetic bacterium Rhodospeudomonas palustris XCP.</title>
        <authorList>
            <person name="Rayyan A."/>
            <person name="Meyer T.E."/>
            <person name="Kyndt J.A."/>
        </authorList>
    </citation>
    <scope>NUCLEOTIDE SEQUENCE [LARGE SCALE GENOMIC DNA]</scope>
    <source>
        <strain evidence="3 4">XCP</strain>
    </source>
</reference>
<feature type="signal peptide" evidence="2">
    <location>
        <begin position="1"/>
        <end position="20"/>
    </location>
</feature>
<dbReference type="AlphaFoldDB" id="A0A323UCX2"/>
<evidence type="ECO:0000256" key="2">
    <source>
        <dbReference type="SAM" id="SignalP"/>
    </source>
</evidence>